<organism evidence="3 4">
    <name type="scientific">Pedobacter polaris</name>
    <dbReference type="NCBI Taxonomy" id="2571273"/>
    <lineage>
        <taxon>Bacteria</taxon>
        <taxon>Pseudomonadati</taxon>
        <taxon>Bacteroidota</taxon>
        <taxon>Sphingobacteriia</taxon>
        <taxon>Sphingobacteriales</taxon>
        <taxon>Sphingobacteriaceae</taxon>
        <taxon>Pedobacter</taxon>
    </lineage>
</organism>
<evidence type="ECO:0000256" key="1">
    <source>
        <dbReference type="SAM" id="SignalP"/>
    </source>
</evidence>
<dbReference type="RefSeq" id="WP_136841138.1">
    <property type="nucleotide sequence ID" value="NZ_SWBR01000002.1"/>
</dbReference>
<dbReference type="OrthoDB" id="1522602at2"/>
<feature type="signal peptide" evidence="1">
    <location>
        <begin position="1"/>
        <end position="19"/>
    </location>
</feature>
<evidence type="ECO:0000259" key="2">
    <source>
        <dbReference type="Pfam" id="PF17116"/>
    </source>
</evidence>
<feature type="domain" description="Type 9 secretion system plug protein N-terminal" evidence="2">
    <location>
        <begin position="35"/>
        <end position="159"/>
    </location>
</feature>
<protein>
    <submittedName>
        <fullName evidence="3">DUF5103 domain-containing protein</fullName>
    </submittedName>
</protein>
<dbReference type="InterPro" id="IPR013783">
    <property type="entry name" value="Ig-like_fold"/>
</dbReference>
<dbReference type="Gene3D" id="2.60.40.10">
    <property type="entry name" value="Immunoglobulins"/>
    <property type="match status" value="1"/>
</dbReference>
<proteinExistence type="predicted"/>
<sequence>MKKIGLIYFMITCYFSAFAQYPVVVYDNKVYQPNIKTIECYNSKKEQSLPLIALKSGETITLAFDDLKGGNKNYSYTIEHCTYDWKPSKINQLDYLESFKEDIIFNYRFSFNTLQKFTHYQLNLPNDQIKPKLAGNYLLKVYEGNNPQKIVITQRFYITNNAVNVGSEVVPSSQVEFRNSKQKINFTIFHPMPITNPFMDLKAIVMQNNDPQTAILNTKPTFVKQGSLVYNDINLNEFWAGNEYRKFDTRSFRYKGEHVQDFYRDTAINVILIADQPYGTARYSNQFDENGNFFIRNQDGRDNVTDSDYADVLFTLNANPPSSIGNAYVVGRFNNYILNEESKLNYEPTRKRFYQNIKLKQGLYDYKYVWVDENGKYNNTIFESSFFETENTYQIFIYYKRPGGRWDELVGFNSVNSLKK</sequence>
<dbReference type="InterPro" id="IPR031345">
    <property type="entry name" value="T9SS_Plug_N"/>
</dbReference>
<comment type="caution">
    <text evidence="3">The sequence shown here is derived from an EMBL/GenBank/DDBJ whole genome shotgun (WGS) entry which is preliminary data.</text>
</comment>
<keyword evidence="4" id="KW-1185">Reference proteome</keyword>
<evidence type="ECO:0000313" key="3">
    <source>
        <dbReference type="EMBL" id="TKC10868.1"/>
    </source>
</evidence>
<gene>
    <name evidence="3" type="ORF">FA048_11920</name>
</gene>
<dbReference type="AlphaFoldDB" id="A0A4U1CXJ0"/>
<reference evidence="3 4" key="1">
    <citation type="submission" date="2019-04" db="EMBL/GenBank/DDBJ databases">
        <title>Pedobacter sp. RP-3-22 sp. nov., isolated from Arctic soil.</title>
        <authorList>
            <person name="Dahal R.H."/>
            <person name="Kim D.-U."/>
        </authorList>
    </citation>
    <scope>NUCLEOTIDE SEQUENCE [LARGE SCALE GENOMIC DNA]</scope>
    <source>
        <strain evidence="3 4">RP-3-22</strain>
    </source>
</reference>
<name>A0A4U1CXJ0_9SPHI</name>
<evidence type="ECO:0000313" key="4">
    <source>
        <dbReference type="Proteomes" id="UP000309488"/>
    </source>
</evidence>
<accession>A0A4U1CXJ0</accession>
<keyword evidence="1" id="KW-0732">Signal</keyword>
<feature type="chain" id="PRO_5020317629" evidence="1">
    <location>
        <begin position="20"/>
        <end position="420"/>
    </location>
</feature>
<dbReference type="Pfam" id="PF17116">
    <property type="entry name" value="T9SS_plug_1st"/>
    <property type="match status" value="1"/>
</dbReference>
<dbReference type="EMBL" id="SWBR01000002">
    <property type="protein sequence ID" value="TKC10868.1"/>
    <property type="molecule type" value="Genomic_DNA"/>
</dbReference>
<dbReference type="Proteomes" id="UP000309488">
    <property type="component" value="Unassembled WGS sequence"/>
</dbReference>